<sequence>MRHSASVTTYRIAEAAEVLGVSADTVRRWVEADRLTAATEGGRTVVDGVELAAFAASLLDEAERDRTRARSVSARNRMSGIVTRVTQDTVMAQIELVCGPYRIVSLMSAEAASELGLEPGVRAIASVKSTSVVVERPVERN</sequence>
<dbReference type="PROSITE" id="PS51866">
    <property type="entry name" value="MOP"/>
    <property type="match status" value="1"/>
</dbReference>
<protein>
    <submittedName>
        <fullName evidence="4">Helix-turn-helix transcriptional regulator</fullName>
    </submittedName>
</protein>
<evidence type="ECO:0000313" key="5">
    <source>
        <dbReference type="Proteomes" id="UP001501821"/>
    </source>
</evidence>
<dbReference type="Pfam" id="PF03459">
    <property type="entry name" value="TOBE"/>
    <property type="match status" value="1"/>
</dbReference>
<dbReference type="InterPro" id="IPR041657">
    <property type="entry name" value="HTH_17"/>
</dbReference>
<evidence type="ECO:0000256" key="2">
    <source>
        <dbReference type="PROSITE-ProRule" id="PRU01213"/>
    </source>
</evidence>
<gene>
    <name evidence="4" type="ORF">GCM10022242_18370</name>
</gene>
<reference evidence="5" key="1">
    <citation type="journal article" date="2019" name="Int. J. Syst. Evol. Microbiol.">
        <title>The Global Catalogue of Microorganisms (GCM) 10K type strain sequencing project: providing services to taxonomists for standard genome sequencing and annotation.</title>
        <authorList>
            <consortium name="The Broad Institute Genomics Platform"/>
            <consortium name="The Broad Institute Genome Sequencing Center for Infectious Disease"/>
            <person name="Wu L."/>
            <person name="Ma J."/>
        </authorList>
    </citation>
    <scope>NUCLEOTIDE SEQUENCE [LARGE SCALE GENOMIC DNA]</scope>
    <source>
        <strain evidence="5">JCM 16953</strain>
    </source>
</reference>
<accession>A0ABP7IEU5</accession>
<dbReference type="Pfam" id="PF12728">
    <property type="entry name" value="HTH_17"/>
    <property type="match status" value="1"/>
</dbReference>
<evidence type="ECO:0000256" key="1">
    <source>
        <dbReference type="ARBA" id="ARBA00022505"/>
    </source>
</evidence>
<dbReference type="InterPro" id="IPR004606">
    <property type="entry name" value="Mop_domain"/>
</dbReference>
<dbReference type="SUPFAM" id="SSF50331">
    <property type="entry name" value="MOP-like"/>
    <property type="match status" value="1"/>
</dbReference>
<dbReference type="SUPFAM" id="SSF46955">
    <property type="entry name" value="Putative DNA-binding domain"/>
    <property type="match status" value="1"/>
</dbReference>
<dbReference type="InterPro" id="IPR008995">
    <property type="entry name" value="Mo/tungstate-bd_C_term_dom"/>
</dbReference>
<organism evidence="4 5">
    <name type="scientific">Nocardioides panacisoli</name>
    <dbReference type="NCBI Taxonomy" id="627624"/>
    <lineage>
        <taxon>Bacteria</taxon>
        <taxon>Bacillati</taxon>
        <taxon>Actinomycetota</taxon>
        <taxon>Actinomycetes</taxon>
        <taxon>Propionibacteriales</taxon>
        <taxon>Nocardioidaceae</taxon>
        <taxon>Nocardioides</taxon>
    </lineage>
</organism>
<feature type="domain" description="Mop" evidence="3">
    <location>
        <begin position="71"/>
        <end position="136"/>
    </location>
</feature>
<dbReference type="EMBL" id="BAABAH010000005">
    <property type="protein sequence ID" value="GAA3816683.1"/>
    <property type="molecule type" value="Genomic_DNA"/>
</dbReference>
<evidence type="ECO:0000313" key="4">
    <source>
        <dbReference type="EMBL" id="GAA3816683.1"/>
    </source>
</evidence>
<keyword evidence="1 2" id="KW-0500">Molybdenum</keyword>
<proteinExistence type="predicted"/>
<dbReference type="Gene3D" id="2.40.50.100">
    <property type="match status" value="1"/>
</dbReference>
<comment type="caution">
    <text evidence="4">The sequence shown here is derived from an EMBL/GenBank/DDBJ whole genome shotgun (WGS) entry which is preliminary data.</text>
</comment>
<dbReference type="InterPro" id="IPR005116">
    <property type="entry name" value="Transp-assoc_OB_typ1"/>
</dbReference>
<evidence type="ECO:0000259" key="3">
    <source>
        <dbReference type="PROSITE" id="PS51866"/>
    </source>
</evidence>
<keyword evidence="5" id="KW-1185">Reference proteome</keyword>
<dbReference type="InterPro" id="IPR009061">
    <property type="entry name" value="DNA-bd_dom_put_sf"/>
</dbReference>
<dbReference type="InterPro" id="IPR010093">
    <property type="entry name" value="SinI_DNA-bd"/>
</dbReference>
<name>A0ABP7IEU5_9ACTN</name>
<dbReference type="Proteomes" id="UP001501821">
    <property type="component" value="Unassembled WGS sequence"/>
</dbReference>
<dbReference type="NCBIfam" id="TIGR01764">
    <property type="entry name" value="excise"/>
    <property type="match status" value="1"/>
</dbReference>